<sequence length="60" mass="6591">MCFRGQWGILGFKSCTGLSLEFCTHLSTEKVNKTGQIGWGMFITLPISVSYPNVIRPAAP</sequence>
<evidence type="ECO:0000313" key="1">
    <source>
        <dbReference type="EMBL" id="AWL69767.1"/>
    </source>
</evidence>
<dbReference type="EMBL" id="QJQB01000504">
    <property type="protein sequence ID" value="PYA58857.1"/>
    <property type="molecule type" value="Genomic_DNA"/>
</dbReference>
<name>A0AB33G7A3_SERMA</name>
<reference evidence="2 4" key="3">
    <citation type="submission" date="2018-06" db="EMBL/GenBank/DDBJ databases">
        <title>Serratia marcescens genome sequencing and assembly.</title>
        <authorList>
            <person name="Martins R.C.R."/>
            <person name="Perdigao-Neto L.V."/>
            <person name="Costa S.F."/>
            <person name="Levin A.S.S."/>
        </authorList>
    </citation>
    <scope>NUCLEOTIDE SEQUENCE [LARGE SCALE GENOMIC DNA]</scope>
    <source>
        <strain evidence="2 4">1283</strain>
    </source>
</reference>
<dbReference type="AlphaFoldDB" id="A0AB33G7A3"/>
<evidence type="ECO:0000313" key="3">
    <source>
        <dbReference type="Proteomes" id="UP000245399"/>
    </source>
</evidence>
<evidence type="ECO:0000313" key="4">
    <source>
        <dbReference type="Proteomes" id="UP000247823"/>
    </source>
</evidence>
<protein>
    <submittedName>
        <fullName evidence="1">Uncharacterized protein</fullName>
    </submittedName>
</protein>
<reference evidence="1 3" key="1">
    <citation type="submission" date="2018-05" db="EMBL/GenBank/DDBJ databases">
        <title>Klebsiella quasipneumonaiae provides a window into carbapenemase gene transfer, plasmid rearrangements and nosocomial acquisition from the hospital environment.</title>
        <authorList>
            <person name="Mathers A.J."/>
            <person name="Vegesana K."/>
            <person name="Stoesser N."/>
            <person name="Crook D."/>
            <person name="Vaughan A."/>
            <person name="Barry K."/>
            <person name="Parikh H."/>
            <person name="Sebra R."/>
            <person name="Kotay S."/>
            <person name="Walker A.S."/>
            <person name="Sheppard A.E."/>
        </authorList>
    </citation>
    <scope>NUCLEOTIDE SEQUENCE [LARGE SCALE GENOMIC DNA]</scope>
    <source>
        <strain evidence="1 3">CAV1761</strain>
    </source>
</reference>
<accession>A0AB33G7A3</accession>
<gene>
    <name evidence="1" type="ORF">DKC05_19975</name>
    <name evidence="2" type="ORF">DMW51_22070</name>
</gene>
<reference evidence="4" key="2">
    <citation type="submission" date="2018-06" db="EMBL/GenBank/DDBJ databases">
        <title>Serratia marcescens genome sequencing and assembly.</title>
        <authorList>
            <person name="Martins R.C."/>
            <person name="Perdigao-Neto L.V."/>
            <person name="Costa S.F."/>
            <person name="Levin A.S.S."/>
        </authorList>
    </citation>
    <scope>NUCLEOTIDE SEQUENCE [LARGE SCALE GENOMIC DNA]</scope>
    <source>
        <strain evidence="4">1283</strain>
    </source>
</reference>
<dbReference type="Proteomes" id="UP000245399">
    <property type="component" value="Chromosome"/>
</dbReference>
<reference evidence="2" key="4">
    <citation type="submission" date="2018-06" db="EMBL/GenBank/DDBJ databases">
        <authorList>
            <person name="Martins R.C."/>
            <person name="Perdigao-Neto L.V."/>
            <person name="Costa S.F."/>
            <person name="Levin A.S.S."/>
        </authorList>
    </citation>
    <scope>NUCLEOTIDE SEQUENCE</scope>
    <source>
        <strain evidence="2">1283</strain>
    </source>
</reference>
<proteinExistence type="predicted"/>
<organism evidence="1 3">
    <name type="scientific">Serratia marcescens</name>
    <dbReference type="NCBI Taxonomy" id="615"/>
    <lineage>
        <taxon>Bacteria</taxon>
        <taxon>Pseudomonadati</taxon>
        <taxon>Pseudomonadota</taxon>
        <taxon>Gammaproteobacteria</taxon>
        <taxon>Enterobacterales</taxon>
        <taxon>Yersiniaceae</taxon>
        <taxon>Serratia</taxon>
    </lineage>
</organism>
<dbReference type="EMBL" id="CP029449">
    <property type="protein sequence ID" value="AWL69767.1"/>
    <property type="molecule type" value="Genomic_DNA"/>
</dbReference>
<dbReference type="Proteomes" id="UP000247823">
    <property type="component" value="Unassembled WGS sequence"/>
</dbReference>
<keyword evidence="4" id="KW-1185">Reference proteome</keyword>
<evidence type="ECO:0000313" key="2">
    <source>
        <dbReference type="EMBL" id="PYA58857.1"/>
    </source>
</evidence>